<dbReference type="PANTHER" id="PTHR42928">
    <property type="entry name" value="TRICARBOXYLATE-BINDING PROTEIN"/>
    <property type="match status" value="1"/>
</dbReference>
<evidence type="ECO:0000256" key="1">
    <source>
        <dbReference type="ARBA" id="ARBA00006987"/>
    </source>
</evidence>
<feature type="signal peptide" evidence="2">
    <location>
        <begin position="1"/>
        <end position="24"/>
    </location>
</feature>
<sequence>MKRRTLLKAGALSCAASLAPALRAAETYPSRPVKIVVGFGAGGNGDVTVRIVAEKLAQRLGQPFIVDNKPGAGGIVAAQQVLQSPADGYTLMLGASSNMAMTPTLFKDVPFDTARDFEAIGLLAKFGFLIVANPKVGIGSIQELIRAAKARPGTINIGSIAVGSSPNVGVELLKSVAGIDCVTVPFKSSGDVVAAVRSGAVDLALDTIPPLIPHVRSKALRAIAMTNSTRFPLLPDVPTVRESGLDYEMTSWNGLVAPKGVPDAILDRLNAELRVIVAIPDVIDKYATLGVIASASTRQEYRELIEREIVAWKKILEIAKVPKN</sequence>
<dbReference type="PANTHER" id="PTHR42928:SF5">
    <property type="entry name" value="BLR1237 PROTEIN"/>
    <property type="match status" value="1"/>
</dbReference>
<dbReference type="PIRSF" id="PIRSF017082">
    <property type="entry name" value="YflP"/>
    <property type="match status" value="1"/>
</dbReference>
<dbReference type="Gene3D" id="3.40.190.10">
    <property type="entry name" value="Periplasmic binding protein-like II"/>
    <property type="match status" value="1"/>
</dbReference>
<evidence type="ECO:0000256" key="2">
    <source>
        <dbReference type="SAM" id="SignalP"/>
    </source>
</evidence>
<dbReference type="EMBL" id="BAABFO010000029">
    <property type="protein sequence ID" value="GAA4341464.1"/>
    <property type="molecule type" value="Genomic_DNA"/>
</dbReference>
<dbReference type="RefSeq" id="WP_345251906.1">
    <property type="nucleotide sequence ID" value="NZ_BAABFO010000029.1"/>
</dbReference>
<comment type="similarity">
    <text evidence="1">Belongs to the UPF0065 (bug) family.</text>
</comment>
<keyword evidence="4" id="KW-1185">Reference proteome</keyword>
<organism evidence="3 4">
    <name type="scientific">Pigmentiphaga soli</name>
    <dbReference type="NCBI Taxonomy" id="1007095"/>
    <lineage>
        <taxon>Bacteria</taxon>
        <taxon>Pseudomonadati</taxon>
        <taxon>Pseudomonadota</taxon>
        <taxon>Betaproteobacteria</taxon>
        <taxon>Burkholderiales</taxon>
        <taxon>Alcaligenaceae</taxon>
        <taxon>Pigmentiphaga</taxon>
    </lineage>
</organism>
<dbReference type="InterPro" id="IPR005064">
    <property type="entry name" value="BUG"/>
</dbReference>
<evidence type="ECO:0000313" key="3">
    <source>
        <dbReference type="EMBL" id="GAA4341464.1"/>
    </source>
</evidence>
<protein>
    <submittedName>
        <fullName evidence="3">Tripartite tricarboxylate transporter substrate binding protein</fullName>
    </submittedName>
</protein>
<dbReference type="Pfam" id="PF03401">
    <property type="entry name" value="TctC"/>
    <property type="match status" value="1"/>
</dbReference>
<feature type="chain" id="PRO_5045117295" evidence="2">
    <location>
        <begin position="25"/>
        <end position="324"/>
    </location>
</feature>
<accession>A0ABP8HMP0</accession>
<keyword evidence="2" id="KW-0732">Signal</keyword>
<comment type="caution">
    <text evidence="3">The sequence shown here is derived from an EMBL/GenBank/DDBJ whole genome shotgun (WGS) entry which is preliminary data.</text>
</comment>
<dbReference type="CDD" id="cd13578">
    <property type="entry name" value="PBP2_Bug27"/>
    <property type="match status" value="1"/>
</dbReference>
<gene>
    <name evidence="3" type="ORF">GCM10023144_42340</name>
</gene>
<dbReference type="Gene3D" id="3.40.190.150">
    <property type="entry name" value="Bordetella uptake gene, domain 1"/>
    <property type="match status" value="1"/>
</dbReference>
<dbReference type="Proteomes" id="UP001501671">
    <property type="component" value="Unassembled WGS sequence"/>
</dbReference>
<dbReference type="InterPro" id="IPR042100">
    <property type="entry name" value="Bug_dom1"/>
</dbReference>
<proteinExistence type="inferred from homology"/>
<evidence type="ECO:0000313" key="4">
    <source>
        <dbReference type="Proteomes" id="UP001501671"/>
    </source>
</evidence>
<dbReference type="SUPFAM" id="SSF53850">
    <property type="entry name" value="Periplasmic binding protein-like II"/>
    <property type="match status" value="1"/>
</dbReference>
<name>A0ABP8HMP0_9BURK</name>
<reference evidence="4" key="1">
    <citation type="journal article" date="2019" name="Int. J. Syst. Evol. Microbiol.">
        <title>The Global Catalogue of Microorganisms (GCM) 10K type strain sequencing project: providing services to taxonomists for standard genome sequencing and annotation.</title>
        <authorList>
            <consortium name="The Broad Institute Genomics Platform"/>
            <consortium name="The Broad Institute Genome Sequencing Center for Infectious Disease"/>
            <person name="Wu L."/>
            <person name="Ma J."/>
        </authorList>
    </citation>
    <scope>NUCLEOTIDE SEQUENCE [LARGE SCALE GENOMIC DNA]</scope>
    <source>
        <strain evidence="4">JCM 17666</strain>
    </source>
</reference>